<proteinExistence type="inferred from homology"/>
<dbReference type="eggNOG" id="COG1887">
    <property type="taxonomic scope" value="Bacteria"/>
</dbReference>
<evidence type="ECO:0000313" key="8">
    <source>
        <dbReference type="Proteomes" id="UP000019247"/>
    </source>
</evidence>
<dbReference type="STRING" id="1400520.LFAB_09230"/>
<dbReference type="Proteomes" id="UP000019247">
    <property type="component" value="Unassembled WGS sequence"/>
</dbReference>
<dbReference type="PATRIC" id="fig|1400520.3.peg.1802"/>
<keyword evidence="3" id="KW-1003">Cell membrane</keyword>
<dbReference type="InterPro" id="IPR051612">
    <property type="entry name" value="Teichoic_Acid_Biosynth"/>
</dbReference>
<protein>
    <submittedName>
        <fullName evidence="7">Uncharacterized protein</fullName>
    </submittedName>
</protein>
<dbReference type="OrthoDB" id="9811865at2"/>
<evidence type="ECO:0000256" key="3">
    <source>
        <dbReference type="ARBA" id="ARBA00022475"/>
    </source>
</evidence>
<dbReference type="GO" id="GO:0005886">
    <property type="term" value="C:plasma membrane"/>
    <property type="evidence" value="ECO:0007669"/>
    <property type="project" value="UniProtKB-SubCell"/>
</dbReference>
<evidence type="ECO:0000313" key="7">
    <source>
        <dbReference type="EMBL" id="ETY74035.1"/>
    </source>
</evidence>
<keyword evidence="4" id="KW-0808">Transferase</keyword>
<evidence type="ECO:0000256" key="1">
    <source>
        <dbReference type="ARBA" id="ARBA00004202"/>
    </source>
</evidence>
<accession>W6TCA2</accession>
<evidence type="ECO:0000256" key="2">
    <source>
        <dbReference type="ARBA" id="ARBA00010488"/>
    </source>
</evidence>
<dbReference type="InterPro" id="IPR043148">
    <property type="entry name" value="TagF_C"/>
</dbReference>
<dbReference type="PANTHER" id="PTHR37316">
    <property type="entry name" value="TEICHOIC ACID GLYCEROL-PHOSPHATE PRIMASE"/>
    <property type="match status" value="1"/>
</dbReference>
<evidence type="ECO:0000256" key="5">
    <source>
        <dbReference type="ARBA" id="ARBA00022944"/>
    </source>
</evidence>
<dbReference type="Pfam" id="PF04464">
    <property type="entry name" value="Glyphos_transf"/>
    <property type="match status" value="1"/>
</dbReference>
<comment type="caution">
    <text evidence="7">The sequence shown here is derived from an EMBL/GenBank/DDBJ whole genome shotgun (WGS) entry which is preliminary data.</text>
</comment>
<reference evidence="7 8" key="1">
    <citation type="journal article" date="2014" name="Genome Announc.">
        <title>Genome Sequence of Lactobacillus fabifermentans Strain T30PCM01, Isolated from Fermenting Grape Marc.</title>
        <authorList>
            <person name="Treu L."/>
            <person name="Vendramin V."/>
            <person name="Bovo B."/>
            <person name="Giacomini A."/>
            <person name="Corich V."/>
            <person name="Campanaro S."/>
        </authorList>
    </citation>
    <scope>NUCLEOTIDE SEQUENCE [LARGE SCALE GENOMIC DNA]</scope>
    <source>
        <strain evidence="7 8">T30PCM01</strain>
    </source>
</reference>
<sequence>MISKLKSELSNYSMFTLVKKSYTRMFKMIDLFVIRLLRILPIKNFYIILESQGDYTDNVRTFYDYLLSVQATKKYKIIWIVHNPEQYKYHKNVEFVSRYGGRVHLKFDYYTAVSKFLIFSHPYWLTNWRNKQIVVDTTHSVAQLKAAPVVTKKVKRFDYFLSCSPYCSQIKEQSLHTDLSSALVMGMPRIDLLYQHKECLPMLIDNYKGEKIILSMETFKQTKYWSDSAHKDSYAINVIQSQAELKKLDKILGKNNYKILVKIHHLQSLSFLNRVTLSNIVYLTDDDLARHDIQVNQLVENADILLTDYSSVFYEFLLLDRPIGFLIGDMNEYARGFIMEHPLDEMPGEKIRNYEELLTFIDRSNSTPDEYSKQRSVVCNKVFTYKDNKNCERFFNWIQQQNKGIEE</sequence>
<dbReference type="HOGENOM" id="CLU_029598_2_1_9"/>
<keyword evidence="5" id="KW-0777">Teichoic acid biosynthesis</keyword>
<dbReference type="InterPro" id="IPR043149">
    <property type="entry name" value="TagF_N"/>
</dbReference>
<evidence type="ECO:0000256" key="6">
    <source>
        <dbReference type="ARBA" id="ARBA00023136"/>
    </source>
</evidence>
<dbReference type="AlphaFoldDB" id="W6TCA2"/>
<name>W6TCA2_9LACO</name>
<gene>
    <name evidence="7" type="ORF">LFAB_09230</name>
</gene>
<comment type="similarity">
    <text evidence="2">Belongs to the CDP-glycerol glycerophosphotransferase family.</text>
</comment>
<dbReference type="Gene3D" id="3.40.50.12580">
    <property type="match status" value="1"/>
</dbReference>
<organism evidence="7 8">
    <name type="scientific">Lactiplantibacillus fabifermentans T30PCM01</name>
    <dbReference type="NCBI Taxonomy" id="1400520"/>
    <lineage>
        <taxon>Bacteria</taxon>
        <taxon>Bacillati</taxon>
        <taxon>Bacillota</taxon>
        <taxon>Bacilli</taxon>
        <taxon>Lactobacillales</taxon>
        <taxon>Lactobacillaceae</taxon>
        <taxon>Lactiplantibacillus</taxon>
    </lineage>
</organism>
<dbReference type="GO" id="GO:0019350">
    <property type="term" value="P:teichoic acid biosynthetic process"/>
    <property type="evidence" value="ECO:0007669"/>
    <property type="project" value="UniProtKB-KW"/>
</dbReference>
<evidence type="ECO:0000256" key="4">
    <source>
        <dbReference type="ARBA" id="ARBA00022679"/>
    </source>
</evidence>
<dbReference type="InterPro" id="IPR007554">
    <property type="entry name" value="Glycerophosphate_synth"/>
</dbReference>
<dbReference type="PANTHER" id="PTHR37316:SF3">
    <property type="entry name" value="TEICHOIC ACID GLYCEROL-PHOSPHATE TRANSFERASE"/>
    <property type="match status" value="1"/>
</dbReference>
<keyword evidence="6" id="KW-0472">Membrane</keyword>
<dbReference type="EMBL" id="AWWK01000039">
    <property type="protein sequence ID" value="ETY74035.1"/>
    <property type="molecule type" value="Genomic_DNA"/>
</dbReference>
<comment type="subcellular location">
    <subcellularLocation>
        <location evidence="1">Cell membrane</location>
        <topology evidence="1">Peripheral membrane protein</topology>
    </subcellularLocation>
</comment>
<dbReference type="GO" id="GO:0047355">
    <property type="term" value="F:CDP-glycerol glycerophosphotransferase activity"/>
    <property type="evidence" value="ECO:0007669"/>
    <property type="project" value="InterPro"/>
</dbReference>
<dbReference type="Gene3D" id="3.40.50.11820">
    <property type="match status" value="1"/>
</dbReference>